<dbReference type="EMBL" id="KL198070">
    <property type="protein sequence ID" value="KDQ10179.1"/>
    <property type="molecule type" value="Genomic_DNA"/>
</dbReference>
<protein>
    <recommendedName>
        <fullName evidence="8">PEP5/VPS11 N-terminal domain-containing protein</fullName>
    </recommendedName>
</protein>
<dbReference type="GO" id="GO:0005768">
    <property type="term" value="C:endosome"/>
    <property type="evidence" value="ECO:0007669"/>
    <property type="project" value="TreeGrafter"/>
</dbReference>
<dbReference type="Pfam" id="PF23341">
    <property type="entry name" value="PEP5_VPS11_N"/>
    <property type="match status" value="1"/>
</dbReference>
<feature type="domain" description="PEP5/VPS11 N-terminal" evidence="8">
    <location>
        <begin position="67"/>
        <end position="393"/>
    </location>
</feature>
<evidence type="ECO:0000256" key="2">
    <source>
        <dbReference type="ARBA" id="ARBA00022723"/>
    </source>
</evidence>
<keyword evidence="3" id="KW-0863">Zinc-finger</keyword>
<dbReference type="STRING" id="930990.A0A067M3N1"/>
<proteinExistence type="predicted"/>
<name>A0A067M3N1_BOTB1</name>
<evidence type="ECO:0000256" key="7">
    <source>
        <dbReference type="SAM" id="Phobius"/>
    </source>
</evidence>
<dbReference type="PANTHER" id="PTHR23323">
    <property type="entry name" value="VACUOLAR PROTEIN SORTING-ASSOCIATED PROTEIN"/>
    <property type="match status" value="1"/>
</dbReference>
<evidence type="ECO:0000256" key="1">
    <source>
        <dbReference type="ARBA" id="ARBA00004370"/>
    </source>
</evidence>
<dbReference type="GO" id="GO:0007033">
    <property type="term" value="P:vacuole organization"/>
    <property type="evidence" value="ECO:0007669"/>
    <property type="project" value="TreeGrafter"/>
</dbReference>
<keyword evidence="7" id="KW-0812">Transmembrane</keyword>
<gene>
    <name evidence="9" type="ORF">BOTBODRAFT_178371</name>
</gene>
<dbReference type="InterPro" id="IPR057307">
    <property type="entry name" value="PEP5_VPS11_N"/>
</dbReference>
<dbReference type="HOGENOM" id="CLU_677907_0_0_1"/>
<dbReference type="GO" id="GO:0030674">
    <property type="term" value="F:protein-macromolecule adaptor activity"/>
    <property type="evidence" value="ECO:0007669"/>
    <property type="project" value="TreeGrafter"/>
</dbReference>
<evidence type="ECO:0000256" key="4">
    <source>
        <dbReference type="ARBA" id="ARBA00022833"/>
    </source>
</evidence>
<keyword evidence="5 7" id="KW-0472">Membrane</keyword>
<keyword evidence="7" id="KW-1133">Transmembrane helix</keyword>
<evidence type="ECO:0000256" key="5">
    <source>
        <dbReference type="ARBA" id="ARBA00023136"/>
    </source>
</evidence>
<feature type="compositionally biased region" description="Polar residues" evidence="6">
    <location>
        <begin position="30"/>
        <end position="40"/>
    </location>
</feature>
<organism evidence="9 10">
    <name type="scientific">Botryobasidium botryosum (strain FD-172 SS1)</name>
    <dbReference type="NCBI Taxonomy" id="930990"/>
    <lineage>
        <taxon>Eukaryota</taxon>
        <taxon>Fungi</taxon>
        <taxon>Dikarya</taxon>
        <taxon>Basidiomycota</taxon>
        <taxon>Agaricomycotina</taxon>
        <taxon>Agaricomycetes</taxon>
        <taxon>Cantharellales</taxon>
        <taxon>Botryobasidiaceae</taxon>
        <taxon>Botryobasidium</taxon>
    </lineage>
</organism>
<keyword evidence="10" id="KW-1185">Reference proteome</keyword>
<reference evidence="10" key="1">
    <citation type="journal article" date="2014" name="Proc. Natl. Acad. Sci. U.S.A.">
        <title>Extensive sampling of basidiomycete genomes demonstrates inadequacy of the white-rot/brown-rot paradigm for wood decay fungi.</title>
        <authorList>
            <person name="Riley R."/>
            <person name="Salamov A.A."/>
            <person name="Brown D.W."/>
            <person name="Nagy L.G."/>
            <person name="Floudas D."/>
            <person name="Held B.W."/>
            <person name="Levasseur A."/>
            <person name="Lombard V."/>
            <person name="Morin E."/>
            <person name="Otillar R."/>
            <person name="Lindquist E.A."/>
            <person name="Sun H."/>
            <person name="LaButti K.M."/>
            <person name="Schmutz J."/>
            <person name="Jabbour D."/>
            <person name="Luo H."/>
            <person name="Baker S.E."/>
            <person name="Pisabarro A.G."/>
            <person name="Walton J.D."/>
            <person name="Blanchette R.A."/>
            <person name="Henrissat B."/>
            <person name="Martin F."/>
            <person name="Cullen D."/>
            <person name="Hibbett D.S."/>
            <person name="Grigoriev I.V."/>
        </authorList>
    </citation>
    <scope>NUCLEOTIDE SEQUENCE [LARGE SCALE GENOMIC DNA]</scope>
    <source>
        <strain evidence="10">FD-172 SS1</strain>
    </source>
</reference>
<evidence type="ECO:0000256" key="6">
    <source>
        <dbReference type="SAM" id="MobiDB-lite"/>
    </source>
</evidence>
<dbReference type="AlphaFoldDB" id="A0A067M3N1"/>
<dbReference type="InterPro" id="IPR015943">
    <property type="entry name" value="WD40/YVTN_repeat-like_dom_sf"/>
</dbReference>
<feature type="compositionally biased region" description="Low complexity" evidence="6">
    <location>
        <begin position="324"/>
        <end position="334"/>
    </location>
</feature>
<keyword evidence="2" id="KW-0479">Metal-binding</keyword>
<dbReference type="Proteomes" id="UP000027195">
    <property type="component" value="Unassembled WGS sequence"/>
</dbReference>
<dbReference type="GO" id="GO:0006904">
    <property type="term" value="P:vesicle docking involved in exocytosis"/>
    <property type="evidence" value="ECO:0007669"/>
    <property type="project" value="TreeGrafter"/>
</dbReference>
<dbReference type="InParanoid" id="A0A067M3N1"/>
<evidence type="ECO:0000313" key="10">
    <source>
        <dbReference type="Proteomes" id="UP000027195"/>
    </source>
</evidence>
<evidence type="ECO:0000259" key="8">
    <source>
        <dbReference type="Pfam" id="PF23341"/>
    </source>
</evidence>
<keyword evidence="4" id="KW-0862">Zinc</keyword>
<dbReference type="Gene3D" id="2.130.10.10">
    <property type="entry name" value="YVTN repeat-like/Quinoprotein amine dehydrogenase"/>
    <property type="match status" value="1"/>
</dbReference>
<dbReference type="GO" id="GO:0030897">
    <property type="term" value="C:HOPS complex"/>
    <property type="evidence" value="ECO:0007669"/>
    <property type="project" value="TreeGrafter"/>
</dbReference>
<comment type="subcellular location">
    <subcellularLocation>
        <location evidence="1">Membrane</location>
    </subcellularLocation>
</comment>
<feature type="region of interest" description="Disordered" evidence="6">
    <location>
        <begin position="311"/>
        <end position="334"/>
    </location>
</feature>
<feature type="transmembrane region" description="Helical" evidence="7">
    <location>
        <begin position="398"/>
        <end position="419"/>
    </location>
</feature>
<evidence type="ECO:0000313" key="9">
    <source>
        <dbReference type="EMBL" id="KDQ10179.1"/>
    </source>
</evidence>
<dbReference type="OrthoDB" id="26184at2759"/>
<accession>A0A067M3N1</accession>
<dbReference type="GO" id="GO:0007032">
    <property type="term" value="P:endosome organization"/>
    <property type="evidence" value="ECO:0007669"/>
    <property type="project" value="TreeGrafter"/>
</dbReference>
<feature type="region of interest" description="Disordered" evidence="6">
    <location>
        <begin position="1"/>
        <end position="44"/>
    </location>
</feature>
<dbReference type="PANTHER" id="PTHR23323:SF24">
    <property type="entry name" value="VACUOLAR PROTEIN SORTING-ASSOCIATED PROTEIN 11 HOMOLOG"/>
    <property type="match status" value="1"/>
</dbReference>
<evidence type="ECO:0000256" key="3">
    <source>
        <dbReference type="ARBA" id="ARBA00022771"/>
    </source>
</evidence>
<sequence length="436" mass="47271">MRSPLRVYHQQPAEVHGYPSRPSARDTRTEAVSSTGSTHLHNPPISAIVNNKYKHPVQRCTSAFQRWRQFSLIDATPVTDVHNLGSSPAVFKTLAEISTLGTTSVGVLVADIHASIHVLDREFVAHLGGSVTHLAAWSTRNTRDEATRLPLLKIWGLEHSDKTGLPHLLRSVKVQGGSRPRPVSTITLSHSLSHLAIGLADGTVLLYQHLDQSLFAGSNRLTSLAKPKIILDSATEPITRLGFREPDERPDEDEDEDEDLHLFIVTTDRVLVYLASGKESGGTPAVIDEVGAGLGCAVMDQRAREIVIGPDDAINGPRTRSEHTASTSSSSNPVTVRNAIGRAPNLMLSMSKIVTLFTSTCVAAKLIAYSDAFKDGVRDVVRAWGEISMLCSDVSEGAATLALFAVDSLYSYMIVAAYFTMRALFARGHGLYTHPV</sequence>
<dbReference type="GO" id="GO:0048284">
    <property type="term" value="P:organelle fusion"/>
    <property type="evidence" value="ECO:0007669"/>
    <property type="project" value="TreeGrafter"/>
</dbReference>
<dbReference type="GO" id="GO:0008270">
    <property type="term" value="F:zinc ion binding"/>
    <property type="evidence" value="ECO:0007669"/>
    <property type="project" value="UniProtKB-KW"/>
</dbReference>